<comment type="caution">
    <text evidence="1">The sequence shown here is derived from an EMBL/GenBank/DDBJ whole genome shotgun (WGS) entry which is preliminary data.</text>
</comment>
<dbReference type="PATRIC" id="fig|1675527.3.peg.3098"/>
<dbReference type="OrthoDB" id="5420070at2"/>
<gene>
    <name evidence="1" type="ORF">AIOL_002958</name>
</gene>
<dbReference type="STRING" id="1675527.AIOL_002958"/>
<dbReference type="Gene3D" id="3.30.2270.10">
    <property type="entry name" value="Folate-binding superfamily"/>
    <property type="match status" value="1"/>
</dbReference>
<dbReference type="AlphaFoldDB" id="A0A0J9E5E3"/>
<dbReference type="RefSeq" id="WP_049643648.1">
    <property type="nucleotide sequence ID" value="NZ_LFTY01000002.1"/>
</dbReference>
<keyword evidence="1" id="KW-0560">Oxidoreductase</keyword>
<protein>
    <submittedName>
        <fullName evidence="1">Sarcosine oxidase delta subunit</fullName>
        <ecNumber evidence="1">1.5.3.1</ecNumber>
    </submittedName>
</protein>
<proteinExistence type="predicted"/>
<dbReference type="GO" id="GO:0008115">
    <property type="term" value="F:sarcosine oxidase activity"/>
    <property type="evidence" value="ECO:0007669"/>
    <property type="project" value="UniProtKB-EC"/>
</dbReference>
<dbReference type="EMBL" id="LFTY01000002">
    <property type="protein sequence ID" value="KMW57990.1"/>
    <property type="molecule type" value="Genomic_DNA"/>
</dbReference>
<dbReference type="GO" id="GO:0046653">
    <property type="term" value="P:tetrahydrofolate metabolic process"/>
    <property type="evidence" value="ECO:0007669"/>
    <property type="project" value="InterPro"/>
</dbReference>
<name>A0A0J9E5E3_9RHOB</name>
<organism evidence="1 2">
    <name type="scientific">Candidatus Rhodobacter oscarellae</name>
    <dbReference type="NCBI Taxonomy" id="1675527"/>
    <lineage>
        <taxon>Bacteria</taxon>
        <taxon>Pseudomonadati</taxon>
        <taxon>Pseudomonadota</taxon>
        <taxon>Alphaproteobacteria</taxon>
        <taxon>Rhodobacterales</taxon>
        <taxon>Rhodobacter group</taxon>
        <taxon>Rhodobacter</taxon>
    </lineage>
</organism>
<dbReference type="Proteomes" id="UP000037178">
    <property type="component" value="Unassembled WGS sequence"/>
</dbReference>
<dbReference type="EC" id="1.5.3.1" evidence="1"/>
<accession>A0A0J9E5E3</accession>
<dbReference type="InterPro" id="IPR006279">
    <property type="entry name" value="SoxD"/>
</dbReference>
<evidence type="ECO:0000313" key="1">
    <source>
        <dbReference type="EMBL" id="KMW57990.1"/>
    </source>
</evidence>
<dbReference type="Pfam" id="PF04267">
    <property type="entry name" value="SoxD"/>
    <property type="match status" value="1"/>
</dbReference>
<reference evidence="1 2" key="1">
    <citation type="submission" date="2015-06" db="EMBL/GenBank/DDBJ databases">
        <title>Draft genome sequence of an Alphaproteobacteria species associated to the Mediterranean sponge Oscarella lobularis.</title>
        <authorList>
            <person name="Jourda C."/>
            <person name="Santini S."/>
            <person name="Claverie J.-M."/>
        </authorList>
    </citation>
    <scope>NUCLEOTIDE SEQUENCE [LARGE SCALE GENOMIC DNA]</scope>
    <source>
        <strain evidence="1">IGS</strain>
    </source>
</reference>
<dbReference type="InterPro" id="IPR038561">
    <property type="entry name" value="SoxD_sf"/>
</dbReference>
<keyword evidence="2" id="KW-1185">Reference proteome</keyword>
<evidence type="ECO:0000313" key="2">
    <source>
        <dbReference type="Proteomes" id="UP000037178"/>
    </source>
</evidence>
<sequence>MRLPCPICGERDVREFTYKGHAVALDRPAPNAGDAAWEDYVHLRENPAGETRELWYHGGGCGAWIVVRRNTVTHEVLGAELASEVAE</sequence>